<comment type="caution">
    <text evidence="3">The sequence shown here is derived from an EMBL/GenBank/DDBJ whole genome shotgun (WGS) entry which is preliminary data.</text>
</comment>
<feature type="domain" description="VanZ-like" evidence="2">
    <location>
        <begin position="15"/>
        <end position="108"/>
    </location>
</feature>
<protein>
    <recommendedName>
        <fullName evidence="2">VanZ-like domain-containing protein</fullName>
    </recommendedName>
</protein>
<organism evidence="3 4">
    <name type="scientific">candidate division WWE3 bacterium RIFCSPHIGHO2_01_FULL_42_13</name>
    <dbReference type="NCBI Taxonomy" id="1802617"/>
    <lineage>
        <taxon>Bacteria</taxon>
        <taxon>Katanobacteria</taxon>
    </lineage>
</organism>
<dbReference type="AlphaFoldDB" id="A0A1F4URB4"/>
<feature type="transmembrane region" description="Helical" evidence="1">
    <location>
        <begin position="92"/>
        <end position="110"/>
    </location>
</feature>
<dbReference type="NCBIfam" id="NF037970">
    <property type="entry name" value="vanZ_1"/>
    <property type="match status" value="1"/>
</dbReference>
<evidence type="ECO:0000256" key="1">
    <source>
        <dbReference type="SAM" id="Phobius"/>
    </source>
</evidence>
<feature type="transmembrane region" description="Helical" evidence="1">
    <location>
        <begin position="46"/>
        <end position="71"/>
    </location>
</feature>
<keyword evidence="1" id="KW-0812">Transmembrane</keyword>
<keyword evidence="1" id="KW-1133">Transmembrane helix</keyword>
<dbReference type="EMBL" id="MEVA01000009">
    <property type="protein sequence ID" value="OGC47456.1"/>
    <property type="molecule type" value="Genomic_DNA"/>
</dbReference>
<keyword evidence="1" id="KW-0472">Membrane</keyword>
<name>A0A1F4URB4_UNCKA</name>
<accession>A0A1F4URB4</accession>
<proteinExistence type="predicted"/>
<evidence type="ECO:0000259" key="2">
    <source>
        <dbReference type="Pfam" id="PF04892"/>
    </source>
</evidence>
<reference evidence="3 4" key="1">
    <citation type="journal article" date="2016" name="Nat. Commun.">
        <title>Thousands of microbial genomes shed light on interconnected biogeochemical processes in an aquifer system.</title>
        <authorList>
            <person name="Anantharaman K."/>
            <person name="Brown C.T."/>
            <person name="Hug L.A."/>
            <person name="Sharon I."/>
            <person name="Castelle C.J."/>
            <person name="Probst A.J."/>
            <person name="Thomas B.C."/>
            <person name="Singh A."/>
            <person name="Wilkins M.J."/>
            <person name="Karaoz U."/>
            <person name="Brodie E.L."/>
            <person name="Williams K.H."/>
            <person name="Hubbard S.S."/>
            <person name="Banfield J.F."/>
        </authorList>
    </citation>
    <scope>NUCLEOTIDE SEQUENCE [LARGE SCALE GENOMIC DNA]</scope>
</reference>
<dbReference type="Proteomes" id="UP000176608">
    <property type="component" value="Unassembled WGS sequence"/>
</dbReference>
<sequence length="123" mass="13943">MKTLSRWAPAIVICLIIFYSSARHGTAISQSYLWNYAANKAAHVFLYFLLCFTFYRGTKNVLSAIVLTVLYAMSDEFHQQFVPTRSGQLTDVLIDAVAAGTAGLILWTFYQDLPKKLKNWLNV</sequence>
<dbReference type="STRING" id="1802617.A2886_03470"/>
<evidence type="ECO:0000313" key="3">
    <source>
        <dbReference type="EMBL" id="OGC47456.1"/>
    </source>
</evidence>
<dbReference type="Pfam" id="PF04892">
    <property type="entry name" value="VanZ"/>
    <property type="match status" value="1"/>
</dbReference>
<dbReference type="InterPro" id="IPR006976">
    <property type="entry name" value="VanZ-like"/>
</dbReference>
<gene>
    <name evidence="3" type="ORF">A2886_03470</name>
</gene>
<evidence type="ECO:0000313" key="4">
    <source>
        <dbReference type="Proteomes" id="UP000176608"/>
    </source>
</evidence>